<name>A0ABQ9E702_TEGGR</name>
<proteinExistence type="predicted"/>
<protein>
    <submittedName>
        <fullName evidence="2">Uncharacterized protein</fullName>
    </submittedName>
</protein>
<dbReference type="Proteomes" id="UP001217089">
    <property type="component" value="Unassembled WGS sequence"/>
</dbReference>
<evidence type="ECO:0000256" key="1">
    <source>
        <dbReference type="SAM" id="Phobius"/>
    </source>
</evidence>
<organism evidence="2 3">
    <name type="scientific">Tegillarca granosa</name>
    <name type="common">Malaysian cockle</name>
    <name type="synonym">Anadara granosa</name>
    <dbReference type="NCBI Taxonomy" id="220873"/>
    <lineage>
        <taxon>Eukaryota</taxon>
        <taxon>Metazoa</taxon>
        <taxon>Spiralia</taxon>
        <taxon>Lophotrochozoa</taxon>
        <taxon>Mollusca</taxon>
        <taxon>Bivalvia</taxon>
        <taxon>Autobranchia</taxon>
        <taxon>Pteriomorphia</taxon>
        <taxon>Arcoida</taxon>
        <taxon>Arcoidea</taxon>
        <taxon>Arcidae</taxon>
        <taxon>Tegillarca</taxon>
    </lineage>
</organism>
<keyword evidence="1" id="KW-1133">Transmembrane helix</keyword>
<accession>A0ABQ9E702</accession>
<evidence type="ECO:0000313" key="2">
    <source>
        <dbReference type="EMBL" id="KAJ8299657.1"/>
    </source>
</evidence>
<reference evidence="2 3" key="1">
    <citation type="submission" date="2022-12" db="EMBL/GenBank/DDBJ databases">
        <title>Chromosome-level genome of Tegillarca granosa.</title>
        <authorList>
            <person name="Kim J."/>
        </authorList>
    </citation>
    <scope>NUCLEOTIDE SEQUENCE [LARGE SCALE GENOMIC DNA]</scope>
    <source>
        <strain evidence="2">Teg-2019</strain>
        <tissue evidence="2">Adductor muscle</tissue>
    </source>
</reference>
<keyword evidence="3" id="KW-1185">Reference proteome</keyword>
<evidence type="ECO:0000313" key="3">
    <source>
        <dbReference type="Proteomes" id="UP001217089"/>
    </source>
</evidence>
<comment type="caution">
    <text evidence="2">The sequence shown here is derived from an EMBL/GenBank/DDBJ whole genome shotgun (WGS) entry which is preliminary data.</text>
</comment>
<keyword evidence="1" id="KW-0812">Transmembrane</keyword>
<dbReference type="EMBL" id="JARBDR010000921">
    <property type="protein sequence ID" value="KAJ8299657.1"/>
    <property type="molecule type" value="Genomic_DNA"/>
</dbReference>
<keyword evidence="1" id="KW-0472">Membrane</keyword>
<feature type="transmembrane region" description="Helical" evidence="1">
    <location>
        <begin position="49"/>
        <end position="69"/>
    </location>
</feature>
<sequence length="104" mass="12920">MFEKKFTHKQNRLENIMLESCSALYFCFEIRHKTNIFHDFNYQSYDLLIIYYNFFKLMALLFLSVYLYINKFLFKYYLLNKEYKLDIHIDAYCISVSHNVLFIF</sequence>
<gene>
    <name evidence="2" type="ORF">KUTeg_023717</name>
</gene>